<feature type="non-terminal residue" evidence="1">
    <location>
        <position position="1"/>
    </location>
</feature>
<dbReference type="EMBL" id="ASPP01019552">
    <property type="protein sequence ID" value="ETO15019.1"/>
    <property type="molecule type" value="Genomic_DNA"/>
</dbReference>
<keyword evidence="2" id="KW-1185">Reference proteome</keyword>
<dbReference type="Proteomes" id="UP000023152">
    <property type="component" value="Unassembled WGS sequence"/>
</dbReference>
<dbReference type="AlphaFoldDB" id="X6MME8"/>
<name>X6MME8_RETFI</name>
<gene>
    <name evidence="1" type="ORF">RFI_22348</name>
</gene>
<evidence type="ECO:0000313" key="1">
    <source>
        <dbReference type="EMBL" id="ETO15019.1"/>
    </source>
</evidence>
<protein>
    <submittedName>
        <fullName evidence="1">Uncharacterized protein</fullName>
    </submittedName>
</protein>
<comment type="caution">
    <text evidence="1">The sequence shown here is derived from an EMBL/GenBank/DDBJ whole genome shotgun (WGS) entry which is preliminary data.</text>
</comment>
<reference evidence="1 2" key="1">
    <citation type="journal article" date="2013" name="Curr. Biol.">
        <title>The Genome of the Foraminiferan Reticulomyxa filosa.</title>
        <authorList>
            <person name="Glockner G."/>
            <person name="Hulsmann N."/>
            <person name="Schleicher M."/>
            <person name="Noegel A.A."/>
            <person name="Eichinger L."/>
            <person name="Gallinger C."/>
            <person name="Pawlowski J."/>
            <person name="Sierra R."/>
            <person name="Euteneuer U."/>
            <person name="Pillet L."/>
            <person name="Moustafa A."/>
            <person name="Platzer M."/>
            <person name="Groth M."/>
            <person name="Szafranski K."/>
            <person name="Schliwa M."/>
        </authorList>
    </citation>
    <scope>NUCLEOTIDE SEQUENCE [LARGE SCALE GENOMIC DNA]</scope>
</reference>
<proteinExistence type="predicted"/>
<sequence length="185" mass="22282">NNNNNISFNMLSEMSILCGDWLQINESKEPSIIIQYYRDSVKYQPKFEKSFFKLATYMDILWQRSLTYVYIFYTKQSQKYKHSLQENQHYIGGSDKNPIDMNCLDFKHSIEGIPWEYLIHENIISQLSELLLQYMQSLQYGHIHLFQTLPRILTLWFDYGNILNYTYLMQQNSLNKKKNLIMVIF</sequence>
<dbReference type="OrthoDB" id="381190at2759"/>
<accession>X6MME8</accession>
<organism evidence="1 2">
    <name type="scientific">Reticulomyxa filosa</name>
    <dbReference type="NCBI Taxonomy" id="46433"/>
    <lineage>
        <taxon>Eukaryota</taxon>
        <taxon>Sar</taxon>
        <taxon>Rhizaria</taxon>
        <taxon>Retaria</taxon>
        <taxon>Foraminifera</taxon>
        <taxon>Monothalamids</taxon>
        <taxon>Reticulomyxidae</taxon>
        <taxon>Reticulomyxa</taxon>
    </lineage>
</organism>
<evidence type="ECO:0000313" key="2">
    <source>
        <dbReference type="Proteomes" id="UP000023152"/>
    </source>
</evidence>